<dbReference type="PANTHER" id="PTHR10177">
    <property type="entry name" value="CYCLINS"/>
    <property type="match status" value="1"/>
</dbReference>
<dbReference type="SUPFAM" id="SSF47954">
    <property type="entry name" value="Cyclin-like"/>
    <property type="match status" value="2"/>
</dbReference>
<organism evidence="6">
    <name type="scientific">Tetraodon nigroviridis</name>
    <name type="common">Spotted green pufferfish</name>
    <name type="synonym">Chelonodon nigroviridis</name>
    <dbReference type="NCBI Taxonomy" id="99883"/>
    <lineage>
        <taxon>Eukaryota</taxon>
        <taxon>Metazoa</taxon>
        <taxon>Chordata</taxon>
        <taxon>Craniata</taxon>
        <taxon>Vertebrata</taxon>
        <taxon>Euteleostomi</taxon>
        <taxon>Actinopterygii</taxon>
        <taxon>Neopterygii</taxon>
        <taxon>Teleostei</taxon>
        <taxon>Neoteleostei</taxon>
        <taxon>Acanthomorphata</taxon>
        <taxon>Eupercaria</taxon>
        <taxon>Tetraodontiformes</taxon>
        <taxon>Tetradontoidea</taxon>
        <taxon>Tetraodontidae</taxon>
        <taxon>Tetraodon</taxon>
    </lineage>
</organism>
<dbReference type="FunFam" id="1.10.472.10:FF:000006">
    <property type="entry name" value="Cyclin I"/>
    <property type="match status" value="1"/>
</dbReference>
<dbReference type="InterPro" id="IPR006671">
    <property type="entry name" value="Cyclin_N"/>
</dbReference>
<feature type="non-terminal residue" evidence="6">
    <location>
        <position position="1"/>
    </location>
</feature>
<reference evidence="6" key="2">
    <citation type="submission" date="2004-02" db="EMBL/GenBank/DDBJ databases">
        <authorList>
            <consortium name="Genoscope"/>
            <consortium name="Whitehead Institute Centre for Genome Research"/>
        </authorList>
    </citation>
    <scope>NUCLEOTIDE SEQUENCE</scope>
</reference>
<feature type="compositionally biased region" description="Low complexity" evidence="4">
    <location>
        <begin position="334"/>
        <end position="349"/>
    </location>
</feature>
<comment type="similarity">
    <text evidence="3">Belongs to the cyclin family.</text>
</comment>
<evidence type="ECO:0000256" key="2">
    <source>
        <dbReference type="ARBA" id="ARBA00023127"/>
    </source>
</evidence>
<keyword evidence="2 3" id="KW-0195">Cyclin</keyword>
<comment type="function">
    <text evidence="1">Essential for the control of the cell cycle at the G2/M (mitosis) transition.</text>
</comment>
<feature type="region of interest" description="Disordered" evidence="4">
    <location>
        <begin position="329"/>
        <end position="349"/>
    </location>
</feature>
<accession>Q4T9S4</accession>
<dbReference type="InterPro" id="IPR036915">
    <property type="entry name" value="Cyclin-like_sf"/>
</dbReference>
<evidence type="ECO:0000256" key="3">
    <source>
        <dbReference type="RuleBase" id="RU000383"/>
    </source>
</evidence>
<dbReference type="OrthoDB" id="769138at2759"/>
<feature type="region of interest" description="Disordered" evidence="4">
    <location>
        <begin position="611"/>
        <end position="716"/>
    </location>
</feature>
<dbReference type="KEGG" id="tng:GSTEN00004608G001"/>
<reference evidence="6" key="1">
    <citation type="journal article" date="2004" name="Nature">
        <title>Genome duplication in the teleost fish Tetraodon nigroviridis reveals the early vertebrate proto-karyotype.</title>
        <authorList>
            <person name="Jaillon O."/>
            <person name="Aury J.-M."/>
            <person name="Brunet F."/>
            <person name="Petit J.-L."/>
            <person name="Stange-Thomann N."/>
            <person name="Mauceli E."/>
            <person name="Bouneau L."/>
            <person name="Fischer C."/>
            <person name="Ozouf-Costaz C."/>
            <person name="Bernot A."/>
            <person name="Nicaud S."/>
            <person name="Jaffe D."/>
            <person name="Fisher S."/>
            <person name="Lutfalla G."/>
            <person name="Dossat C."/>
            <person name="Segurens B."/>
            <person name="Dasilva C."/>
            <person name="Salanoubat M."/>
            <person name="Levy M."/>
            <person name="Boudet N."/>
            <person name="Castellano S."/>
            <person name="Anthouard V."/>
            <person name="Jubin C."/>
            <person name="Castelli V."/>
            <person name="Katinka M."/>
            <person name="Vacherie B."/>
            <person name="Biemont C."/>
            <person name="Skalli Z."/>
            <person name="Cattolico L."/>
            <person name="Poulain J."/>
            <person name="De Berardinis V."/>
            <person name="Cruaud C."/>
            <person name="Duprat S."/>
            <person name="Brottier P."/>
            <person name="Coutanceau J.-P."/>
            <person name="Gouzy J."/>
            <person name="Parra G."/>
            <person name="Lardier G."/>
            <person name="Chapple C."/>
            <person name="McKernan K.J."/>
            <person name="McEwan P."/>
            <person name="Bosak S."/>
            <person name="Kellis M."/>
            <person name="Volff J.-N."/>
            <person name="Guigo R."/>
            <person name="Zody M.C."/>
            <person name="Mesirov J."/>
            <person name="Lindblad-Toh K."/>
            <person name="Birren B."/>
            <person name="Nusbaum C."/>
            <person name="Kahn D."/>
            <person name="Robinson-Rechavi M."/>
            <person name="Laudet V."/>
            <person name="Schachter V."/>
            <person name="Quetier F."/>
            <person name="Saurin W."/>
            <person name="Scarpelli C."/>
            <person name="Wincker P."/>
            <person name="Lander E.S."/>
            <person name="Weissenbach J."/>
            <person name="Roest Crollius H."/>
        </authorList>
    </citation>
    <scope>NUCLEOTIDE SEQUENCE [LARGE SCALE GENOMIC DNA]</scope>
</reference>
<dbReference type="Gene3D" id="1.10.472.10">
    <property type="entry name" value="Cyclin-like"/>
    <property type="match status" value="3"/>
</dbReference>
<feature type="domain" description="Cyclin-like" evidence="5">
    <location>
        <begin position="357"/>
        <end position="448"/>
    </location>
</feature>
<evidence type="ECO:0000256" key="1">
    <source>
        <dbReference type="ARBA" id="ARBA00003222"/>
    </source>
</evidence>
<evidence type="ECO:0000259" key="5">
    <source>
        <dbReference type="SMART" id="SM00385"/>
    </source>
</evidence>
<comment type="caution">
    <text evidence="6">The sequence shown here is derived from an EMBL/GenBank/DDBJ whole genome shotgun (WGS) entry which is preliminary data.</text>
</comment>
<dbReference type="EMBL" id="CAAE01007502">
    <property type="protein sequence ID" value="CAF90358.1"/>
    <property type="molecule type" value="Genomic_DNA"/>
</dbReference>
<gene>
    <name evidence="6" type="ORF">GSTENG00004608001</name>
</gene>
<name>Q4T9S4_TETNG</name>
<proteinExistence type="inferred from homology"/>
<evidence type="ECO:0000313" key="6">
    <source>
        <dbReference type="EMBL" id="CAF90358.1"/>
    </source>
</evidence>
<feature type="domain" description="Cyclin-like" evidence="5">
    <location>
        <begin position="93"/>
        <end position="206"/>
    </location>
</feature>
<dbReference type="AlphaFoldDB" id="Q4T9S4"/>
<evidence type="ECO:0000256" key="4">
    <source>
        <dbReference type="SAM" id="MobiDB-lite"/>
    </source>
</evidence>
<sequence>MHYPSSVHCCVLRIFLFPHHPAPRTPEWTTKQRNVSPIDPLVGFYVDRMKSSCGFLRVAGEVPSLALVCSDHRSVLVPLSGYRHLPEPAGRGRALADVGSNRRLQLYPETLALAVSIVDRFLASVKARPKYLRCIAIACFFLAAKTSEEDEVKTSTFRPHTLTHTPVCKNPVSVRQRVPSLKELAVSSSCGCSPAEILRMERIVLDKLSWDLHSATALDFLHIFHAMVLSCRSGLLDVASGLNRSQHLSLLTRQLYHCLADHTLLQLKGSELALALLTLELETCCPDWLPLTFDLLKRTQSFTFSPSAFPRTPLQPPCPAPDTCCWKRGRSRSTESASSSTKSDTDISPSQRDEAVRWLTGLHRRLQLYPETLALALASWTASSLPSRYSTTAARPKYLRCIAIACFFLAAKTSEEDERVPSLKELAVSSSCGCSPAEILRMERIVLDKLSWDLHSATALDFLHIFHAMVLSCRSGLLDVASGLNRSQHLSLLTRQLYHCLADHTLLQLKGSELALALLTLELETCCPDWLPLTFDLLKRTQINSSELIWSRELVARHPGRRSARRCSERRLHLPAPAAARQTALAESRSISAAGAQMHVLAGRLLSSPPVQLQTPAAGKGGGPGARSSASSSTKSVLCPLTPLSHPNAPQKVTVRSKSSTKRKVEEMTEDDIYADIKRLYNEDSTAGAHQGGPGVRSAPLSAQEGSSSPCPPLQP</sequence>
<dbReference type="InterPro" id="IPR013763">
    <property type="entry name" value="Cyclin-like_dom"/>
</dbReference>
<protein>
    <submittedName>
        <fullName evidence="6">(spotted green pufferfish) hypothetical protein</fullName>
    </submittedName>
</protein>
<dbReference type="Pfam" id="PF00134">
    <property type="entry name" value="Cyclin_N"/>
    <property type="match status" value="2"/>
</dbReference>
<dbReference type="SMART" id="SM00385">
    <property type="entry name" value="CYCLIN"/>
    <property type="match status" value="2"/>
</dbReference>
<feature type="compositionally biased region" description="Low complexity" evidence="4">
    <location>
        <begin position="626"/>
        <end position="636"/>
    </location>
</feature>
<dbReference type="InterPro" id="IPR039361">
    <property type="entry name" value="Cyclin"/>
</dbReference>